<reference evidence="5" key="1">
    <citation type="journal article" date="2019" name="Int. J. Syst. Evol. Microbiol.">
        <title>The Global Catalogue of Microorganisms (GCM) 10K type strain sequencing project: providing services to taxonomists for standard genome sequencing and annotation.</title>
        <authorList>
            <consortium name="The Broad Institute Genomics Platform"/>
            <consortium name="The Broad Institute Genome Sequencing Center for Infectious Disease"/>
            <person name="Wu L."/>
            <person name="Ma J."/>
        </authorList>
    </citation>
    <scope>NUCLEOTIDE SEQUENCE [LARGE SCALE GENOMIC DNA]</scope>
    <source>
        <strain evidence="5">JCM 12607</strain>
    </source>
</reference>
<evidence type="ECO:0000313" key="4">
    <source>
        <dbReference type="EMBL" id="MFD0621751.1"/>
    </source>
</evidence>
<dbReference type="EMBL" id="JBHTGL010000003">
    <property type="protein sequence ID" value="MFD0621751.1"/>
    <property type="molecule type" value="Genomic_DNA"/>
</dbReference>
<dbReference type="InterPro" id="IPR009057">
    <property type="entry name" value="Homeodomain-like_sf"/>
</dbReference>
<dbReference type="Gene3D" id="1.10.357.10">
    <property type="entry name" value="Tetracycline Repressor, domain 2"/>
    <property type="match status" value="1"/>
</dbReference>
<feature type="domain" description="HTH tetR-type" evidence="3">
    <location>
        <begin position="5"/>
        <end position="65"/>
    </location>
</feature>
<evidence type="ECO:0000256" key="1">
    <source>
        <dbReference type="ARBA" id="ARBA00023125"/>
    </source>
</evidence>
<dbReference type="PROSITE" id="PS50977">
    <property type="entry name" value="HTH_TETR_2"/>
    <property type="match status" value="1"/>
</dbReference>
<comment type="caution">
    <text evidence="4">The sequence shown here is derived from an EMBL/GenBank/DDBJ whole genome shotgun (WGS) entry which is preliminary data.</text>
</comment>
<evidence type="ECO:0000313" key="5">
    <source>
        <dbReference type="Proteomes" id="UP001596915"/>
    </source>
</evidence>
<sequence>MRQNPARRAALLDAAIEVLAAEGSRGLTLRAVDAKAQVPVGTCSNYFANRAELLRQIMERTGERLTPDPAEVAEALAAPSSPNWSRNFCATSTGAWMPTAAATSP</sequence>
<evidence type="ECO:0000259" key="3">
    <source>
        <dbReference type="PROSITE" id="PS50977"/>
    </source>
</evidence>
<dbReference type="SUPFAM" id="SSF46689">
    <property type="entry name" value="Homeodomain-like"/>
    <property type="match status" value="1"/>
</dbReference>
<accession>A0ABW2WN35</accession>
<gene>
    <name evidence="4" type="ORF">ACFQ2K_01960</name>
</gene>
<protein>
    <submittedName>
        <fullName evidence="4">TetR/AcrR family transcriptional regulator</fullName>
    </submittedName>
</protein>
<dbReference type="PANTHER" id="PTHR30055">
    <property type="entry name" value="HTH-TYPE TRANSCRIPTIONAL REGULATOR RUTR"/>
    <property type="match status" value="1"/>
</dbReference>
<dbReference type="PANTHER" id="PTHR30055:SF231">
    <property type="entry name" value="TRANSCRIPTIONAL REGULATORY PROTEIN (PROBABLY DEOR-FAMILY)-RELATED"/>
    <property type="match status" value="1"/>
</dbReference>
<dbReference type="InterPro" id="IPR001647">
    <property type="entry name" value="HTH_TetR"/>
</dbReference>
<name>A0ABW2WN35_9ACTN</name>
<feature type="DNA-binding region" description="H-T-H motif" evidence="2">
    <location>
        <begin position="28"/>
        <end position="47"/>
    </location>
</feature>
<dbReference type="Pfam" id="PF00440">
    <property type="entry name" value="TetR_N"/>
    <property type="match status" value="1"/>
</dbReference>
<keyword evidence="1 2" id="KW-0238">DNA-binding</keyword>
<organism evidence="4 5">
    <name type="scientific">Streptomyces sanglieri</name>
    <dbReference type="NCBI Taxonomy" id="193460"/>
    <lineage>
        <taxon>Bacteria</taxon>
        <taxon>Bacillati</taxon>
        <taxon>Actinomycetota</taxon>
        <taxon>Actinomycetes</taxon>
        <taxon>Kitasatosporales</taxon>
        <taxon>Streptomycetaceae</taxon>
        <taxon>Streptomyces</taxon>
    </lineage>
</organism>
<evidence type="ECO:0000256" key="2">
    <source>
        <dbReference type="PROSITE-ProRule" id="PRU00335"/>
    </source>
</evidence>
<dbReference type="Proteomes" id="UP001596915">
    <property type="component" value="Unassembled WGS sequence"/>
</dbReference>
<keyword evidence="5" id="KW-1185">Reference proteome</keyword>
<dbReference type="InterPro" id="IPR050109">
    <property type="entry name" value="HTH-type_TetR-like_transc_reg"/>
</dbReference>
<proteinExistence type="predicted"/>